<dbReference type="Proteomes" id="UP001595704">
    <property type="component" value="Unassembled WGS sequence"/>
</dbReference>
<keyword evidence="1" id="KW-0812">Transmembrane</keyword>
<sequence>MMDEWIFHIRQVFATYWNIPTILAYRHVYIGIAIGAALLVRMAPGALKIGAIALAFYGPYLYFTYFHHI</sequence>
<evidence type="ECO:0000313" key="3">
    <source>
        <dbReference type="Proteomes" id="UP001595704"/>
    </source>
</evidence>
<organism evidence="2 3">
    <name type="scientific">Camelimonas fluminis</name>
    <dbReference type="NCBI Taxonomy" id="1576911"/>
    <lineage>
        <taxon>Bacteria</taxon>
        <taxon>Pseudomonadati</taxon>
        <taxon>Pseudomonadota</taxon>
        <taxon>Alphaproteobacteria</taxon>
        <taxon>Hyphomicrobiales</taxon>
        <taxon>Chelatococcaceae</taxon>
        <taxon>Camelimonas</taxon>
    </lineage>
</organism>
<keyword evidence="1" id="KW-0472">Membrane</keyword>
<comment type="caution">
    <text evidence="2">The sequence shown here is derived from an EMBL/GenBank/DDBJ whole genome shotgun (WGS) entry which is preliminary data.</text>
</comment>
<protein>
    <submittedName>
        <fullName evidence="2">Uncharacterized protein</fullName>
    </submittedName>
</protein>
<accession>A0ABV7UD13</accession>
<evidence type="ECO:0000313" key="2">
    <source>
        <dbReference type="EMBL" id="MFC3635999.1"/>
    </source>
</evidence>
<feature type="transmembrane region" description="Helical" evidence="1">
    <location>
        <begin position="47"/>
        <end position="66"/>
    </location>
</feature>
<proteinExistence type="predicted"/>
<gene>
    <name evidence="2" type="ORF">ACFONL_01150</name>
</gene>
<reference evidence="3" key="1">
    <citation type="journal article" date="2019" name="Int. J. Syst. Evol. Microbiol.">
        <title>The Global Catalogue of Microorganisms (GCM) 10K type strain sequencing project: providing services to taxonomists for standard genome sequencing and annotation.</title>
        <authorList>
            <consortium name="The Broad Institute Genomics Platform"/>
            <consortium name="The Broad Institute Genome Sequencing Center for Infectious Disease"/>
            <person name="Wu L."/>
            <person name="Ma J."/>
        </authorList>
    </citation>
    <scope>NUCLEOTIDE SEQUENCE [LARGE SCALE GENOMIC DNA]</scope>
    <source>
        <strain evidence="3">KCTC 42282</strain>
    </source>
</reference>
<name>A0ABV7UD13_9HYPH</name>
<dbReference type="EMBL" id="JBHRYC010000010">
    <property type="protein sequence ID" value="MFC3635999.1"/>
    <property type="molecule type" value="Genomic_DNA"/>
</dbReference>
<evidence type="ECO:0000256" key="1">
    <source>
        <dbReference type="SAM" id="Phobius"/>
    </source>
</evidence>
<dbReference type="RefSeq" id="WP_376853053.1">
    <property type="nucleotide sequence ID" value="NZ_JBHRYC010000010.1"/>
</dbReference>
<feature type="transmembrane region" description="Helical" evidence="1">
    <location>
        <begin position="22"/>
        <end position="40"/>
    </location>
</feature>
<keyword evidence="1" id="KW-1133">Transmembrane helix</keyword>
<keyword evidence="3" id="KW-1185">Reference proteome</keyword>